<name>A0A0N7M252_9RHOB</name>
<evidence type="ECO:0000313" key="3">
    <source>
        <dbReference type="Proteomes" id="UP000051681"/>
    </source>
</evidence>
<gene>
    <name evidence="2" type="ORF">TM5383_02367</name>
</gene>
<dbReference type="AlphaFoldDB" id="A0A0N7M252"/>
<proteinExistence type="predicted"/>
<organism evidence="2 3">
    <name type="scientific">Thalassovita mediterranea</name>
    <dbReference type="NCBI Taxonomy" id="340021"/>
    <lineage>
        <taxon>Bacteria</taxon>
        <taxon>Pseudomonadati</taxon>
        <taxon>Pseudomonadota</taxon>
        <taxon>Alphaproteobacteria</taxon>
        <taxon>Rhodobacterales</taxon>
        <taxon>Roseobacteraceae</taxon>
        <taxon>Thalassovita</taxon>
    </lineage>
</organism>
<evidence type="ECO:0000313" key="2">
    <source>
        <dbReference type="EMBL" id="CUH85139.1"/>
    </source>
</evidence>
<keyword evidence="3" id="KW-1185">Reference proteome</keyword>
<reference evidence="2 3" key="1">
    <citation type="submission" date="2015-09" db="EMBL/GenBank/DDBJ databases">
        <authorList>
            <consortium name="Swine Surveillance"/>
        </authorList>
    </citation>
    <scope>NUCLEOTIDE SEQUENCE [LARGE SCALE GENOMIC DNA]</scope>
    <source>
        <strain evidence="2 3">CECT 8383</strain>
    </source>
</reference>
<sequence length="227" mass="25420">MGRFSPFDIFVRQPHLLRGPKVFRFIVMKRLSSSLVAAATLCLTALPAFAEQIPLNRLSTYLQDLKTAQAAFTQISDDGTIMTGQLMLKRPWKIRFEYDQDDTLVLAEARAVAIFDPRGNPQPETYPLGKTPLKLILDRNIDLGRANMVVGHSYDGTSTSVLAQDPEHPEYGTIELVFTDNPVQLRQWVVRDEGGSATTVVLGELDGTVTLSNRLFDIGEEKQRRSR</sequence>
<dbReference type="InterPro" id="IPR029046">
    <property type="entry name" value="LolA/LolB/LppX"/>
</dbReference>
<keyword evidence="1" id="KW-0732">Signal</keyword>
<dbReference type="EMBL" id="CYSF01000012">
    <property type="protein sequence ID" value="CUH85139.1"/>
    <property type="molecule type" value="Genomic_DNA"/>
</dbReference>
<keyword evidence="2" id="KW-0449">Lipoprotein</keyword>
<dbReference type="STRING" id="340021.TM5383_02367"/>
<protein>
    <submittedName>
        <fullName evidence="2">Lipoprotein chaperone</fullName>
    </submittedName>
</protein>
<evidence type="ECO:0000256" key="1">
    <source>
        <dbReference type="ARBA" id="ARBA00022729"/>
    </source>
</evidence>
<dbReference type="Pfam" id="PF03548">
    <property type="entry name" value="LolA"/>
    <property type="match status" value="1"/>
</dbReference>
<dbReference type="PANTHER" id="PTHR35869:SF1">
    <property type="entry name" value="OUTER-MEMBRANE LIPOPROTEIN CARRIER PROTEIN"/>
    <property type="match status" value="1"/>
</dbReference>
<dbReference type="Gene3D" id="2.50.20.10">
    <property type="entry name" value="Lipoprotein localisation LolA/LolB/LppX"/>
    <property type="match status" value="1"/>
</dbReference>
<dbReference type="Proteomes" id="UP000051681">
    <property type="component" value="Unassembled WGS sequence"/>
</dbReference>
<accession>A0A0N7M252</accession>
<dbReference type="PANTHER" id="PTHR35869">
    <property type="entry name" value="OUTER-MEMBRANE LIPOPROTEIN CARRIER PROTEIN"/>
    <property type="match status" value="1"/>
</dbReference>
<dbReference type="SUPFAM" id="SSF89392">
    <property type="entry name" value="Prokaryotic lipoproteins and lipoprotein localization factors"/>
    <property type="match status" value="1"/>
</dbReference>
<dbReference type="CDD" id="cd16325">
    <property type="entry name" value="LolA"/>
    <property type="match status" value="1"/>
</dbReference>
<dbReference type="InterPro" id="IPR004564">
    <property type="entry name" value="OM_lipoprot_carrier_LolA-like"/>
</dbReference>